<sequence>MPMRTIVITSVTGFDHLTPDGHPERVARLEAVSRALVPLSPREASPATREALVRVHDAAHIDRVFAASPSEGHVSLDADTWMSPGSLKAALHACGAVIEGVDAVLDGEAEAVFAGCRPPGHHAEPDRAMGFCLFNQIAVGALHALEARGLERVAVIDIDVHHGNGTQATAEREPRLFFASVHQGWIYPGTGAAHETGRHGNIANRPLPAGATGDTWHPALEELIEAVRAFGPDLLLVSAGFDAHKDDPLAGLALDDADFARAGSALARLAQESANSRLVCVLEGGYDCPALERSVAAFIGALQAA</sequence>
<dbReference type="Proteomes" id="UP000648722">
    <property type="component" value="Unassembled WGS sequence"/>
</dbReference>
<evidence type="ECO:0000313" key="3">
    <source>
        <dbReference type="EMBL" id="GGH01612.1"/>
    </source>
</evidence>
<dbReference type="EMBL" id="BMFS01000007">
    <property type="protein sequence ID" value="GGH01612.1"/>
    <property type="molecule type" value="Genomic_DNA"/>
</dbReference>
<comment type="similarity">
    <text evidence="1">Belongs to the histone deacetylase family.</text>
</comment>
<accession>A0ABQ1XRV1</accession>
<dbReference type="PRINTS" id="PR01270">
    <property type="entry name" value="HDASUPER"/>
</dbReference>
<comment type="caution">
    <text evidence="3">The sequence shown here is derived from an EMBL/GenBank/DDBJ whole genome shotgun (WGS) entry which is preliminary data.</text>
</comment>
<dbReference type="CDD" id="cd11599">
    <property type="entry name" value="HDAC_classII_2"/>
    <property type="match status" value="1"/>
</dbReference>
<dbReference type="InterPro" id="IPR000286">
    <property type="entry name" value="HDACs"/>
</dbReference>
<dbReference type="SUPFAM" id="SSF52768">
    <property type="entry name" value="Arginase/deacetylase"/>
    <property type="match status" value="1"/>
</dbReference>
<dbReference type="InterPro" id="IPR037138">
    <property type="entry name" value="His_deacetylse_dom_sf"/>
</dbReference>
<keyword evidence="4" id="KW-1185">Reference proteome</keyword>
<evidence type="ECO:0000259" key="2">
    <source>
        <dbReference type="Pfam" id="PF00850"/>
    </source>
</evidence>
<dbReference type="InterPro" id="IPR023801">
    <property type="entry name" value="His_deacetylse_dom"/>
</dbReference>
<organism evidence="3 4">
    <name type="scientific">Glycocaulis albus</name>
    <dbReference type="NCBI Taxonomy" id="1382801"/>
    <lineage>
        <taxon>Bacteria</taxon>
        <taxon>Pseudomonadati</taxon>
        <taxon>Pseudomonadota</taxon>
        <taxon>Alphaproteobacteria</taxon>
        <taxon>Maricaulales</taxon>
        <taxon>Maricaulaceae</taxon>
        <taxon>Glycocaulis</taxon>
    </lineage>
</organism>
<name>A0ABQ1XRV1_9PROT</name>
<gene>
    <name evidence="3" type="ORF">GCM10007420_17100</name>
</gene>
<reference evidence="4" key="1">
    <citation type="journal article" date="2019" name="Int. J. Syst. Evol. Microbiol.">
        <title>The Global Catalogue of Microorganisms (GCM) 10K type strain sequencing project: providing services to taxonomists for standard genome sequencing and annotation.</title>
        <authorList>
            <consortium name="The Broad Institute Genomics Platform"/>
            <consortium name="The Broad Institute Genome Sequencing Center for Infectious Disease"/>
            <person name="Wu L."/>
            <person name="Ma J."/>
        </authorList>
    </citation>
    <scope>NUCLEOTIDE SEQUENCE [LARGE SCALE GENOMIC DNA]</scope>
    <source>
        <strain evidence="4">CGMCC 1.12766</strain>
    </source>
</reference>
<dbReference type="Pfam" id="PF00850">
    <property type="entry name" value="Hist_deacetyl"/>
    <property type="match status" value="1"/>
</dbReference>
<evidence type="ECO:0000313" key="4">
    <source>
        <dbReference type="Proteomes" id="UP000648722"/>
    </source>
</evidence>
<proteinExistence type="inferred from homology"/>
<dbReference type="InterPro" id="IPR023696">
    <property type="entry name" value="Ureohydrolase_dom_sf"/>
</dbReference>
<dbReference type="PANTHER" id="PTHR10625">
    <property type="entry name" value="HISTONE DEACETYLASE HDAC1-RELATED"/>
    <property type="match status" value="1"/>
</dbReference>
<protein>
    <submittedName>
        <fullName evidence="3">Acetoin utilization protein</fullName>
    </submittedName>
</protein>
<feature type="domain" description="Histone deacetylase" evidence="2">
    <location>
        <begin position="22"/>
        <end position="301"/>
    </location>
</feature>
<dbReference type="Gene3D" id="3.40.800.20">
    <property type="entry name" value="Histone deacetylase domain"/>
    <property type="match status" value="1"/>
</dbReference>
<evidence type="ECO:0000256" key="1">
    <source>
        <dbReference type="ARBA" id="ARBA00005947"/>
    </source>
</evidence>
<dbReference type="PANTHER" id="PTHR10625:SF10">
    <property type="entry name" value="HISTONE DEACETYLASE HDAC1"/>
    <property type="match status" value="1"/>
</dbReference>